<evidence type="ECO:0000313" key="10">
    <source>
        <dbReference type="EMBL" id="PUA47332.1"/>
    </source>
</evidence>
<organism evidence="10 11">
    <name type="scientific">Pseudomonas protegens</name>
    <dbReference type="NCBI Taxonomy" id="380021"/>
    <lineage>
        <taxon>Bacteria</taxon>
        <taxon>Pseudomonadati</taxon>
        <taxon>Pseudomonadota</taxon>
        <taxon>Gammaproteobacteria</taxon>
        <taxon>Pseudomonadales</taxon>
        <taxon>Pseudomonadaceae</taxon>
        <taxon>Pseudomonas</taxon>
    </lineage>
</organism>
<protein>
    <submittedName>
        <fullName evidence="10">Glycosyltransferase</fullName>
    </submittedName>
</protein>
<name>A0A2T6GT61_9PSED</name>
<evidence type="ECO:0000259" key="9">
    <source>
        <dbReference type="Pfam" id="PF13231"/>
    </source>
</evidence>
<comment type="subcellular location">
    <subcellularLocation>
        <location evidence="1">Cell membrane</location>
        <topology evidence="1">Multi-pass membrane protein</topology>
    </subcellularLocation>
</comment>
<dbReference type="PANTHER" id="PTHR33908">
    <property type="entry name" value="MANNOSYLTRANSFERASE YKCB-RELATED"/>
    <property type="match status" value="1"/>
</dbReference>
<evidence type="ECO:0000256" key="2">
    <source>
        <dbReference type="ARBA" id="ARBA00022475"/>
    </source>
</evidence>
<dbReference type="Proteomes" id="UP000244178">
    <property type="component" value="Unassembled WGS sequence"/>
</dbReference>
<feature type="transmembrane region" description="Helical" evidence="8">
    <location>
        <begin position="170"/>
        <end position="200"/>
    </location>
</feature>
<accession>A0A2T6GT61</accession>
<reference evidence="10 11" key="1">
    <citation type="submission" date="2018-03" db="EMBL/GenBank/DDBJ databases">
        <title>Draft genome sequence of the plant growth promoting rhizobacterium Pseudomonas protegens strain BNJ-SS-45 isolated from wheat (Triticum aestivum) rhizosphere.</title>
        <authorList>
            <person name="Bajpai A."/>
            <person name="Shende K."/>
            <person name="Meena N."/>
            <person name="Upadhyayula S.R."/>
            <person name="Suravajhala P."/>
            <person name="Medicherla K.M."/>
            <person name="Johri B.N."/>
        </authorList>
    </citation>
    <scope>NUCLEOTIDE SEQUENCE [LARGE SCALE GENOMIC DNA]</scope>
    <source>
        <strain evidence="10 11">BNJ-SS-45</strain>
    </source>
</reference>
<feature type="transmembrane region" description="Helical" evidence="8">
    <location>
        <begin position="383"/>
        <end position="401"/>
    </location>
</feature>
<feature type="transmembrane region" description="Helical" evidence="8">
    <location>
        <begin position="117"/>
        <end position="133"/>
    </location>
</feature>
<keyword evidence="6 8" id="KW-1133">Transmembrane helix</keyword>
<evidence type="ECO:0000256" key="3">
    <source>
        <dbReference type="ARBA" id="ARBA00022676"/>
    </source>
</evidence>
<evidence type="ECO:0000256" key="6">
    <source>
        <dbReference type="ARBA" id="ARBA00022989"/>
    </source>
</evidence>
<feature type="transmembrane region" description="Helical" evidence="8">
    <location>
        <begin position="140"/>
        <end position="158"/>
    </location>
</feature>
<dbReference type="GO" id="GO:0010041">
    <property type="term" value="P:response to iron(III) ion"/>
    <property type="evidence" value="ECO:0007669"/>
    <property type="project" value="TreeGrafter"/>
</dbReference>
<keyword evidence="7 8" id="KW-0472">Membrane</keyword>
<comment type="caution">
    <text evidence="10">The sequence shown here is derived from an EMBL/GenBank/DDBJ whole genome shotgun (WGS) entry which is preliminary data.</text>
</comment>
<dbReference type="EMBL" id="PYJM01000001">
    <property type="protein sequence ID" value="PUA47332.1"/>
    <property type="molecule type" value="Genomic_DNA"/>
</dbReference>
<dbReference type="GO" id="GO:0009103">
    <property type="term" value="P:lipopolysaccharide biosynthetic process"/>
    <property type="evidence" value="ECO:0007669"/>
    <property type="project" value="UniProtKB-ARBA"/>
</dbReference>
<dbReference type="Pfam" id="PF13231">
    <property type="entry name" value="PMT_2"/>
    <property type="match status" value="1"/>
</dbReference>
<evidence type="ECO:0000256" key="7">
    <source>
        <dbReference type="ARBA" id="ARBA00023136"/>
    </source>
</evidence>
<keyword evidence="3" id="KW-0328">Glycosyltransferase</keyword>
<feature type="transmembrane region" description="Helical" evidence="8">
    <location>
        <begin position="321"/>
        <end position="340"/>
    </location>
</feature>
<dbReference type="InterPro" id="IPR050297">
    <property type="entry name" value="LipidA_mod_glycosyltrf_83"/>
</dbReference>
<keyword evidence="2" id="KW-1003">Cell membrane</keyword>
<evidence type="ECO:0000256" key="4">
    <source>
        <dbReference type="ARBA" id="ARBA00022679"/>
    </source>
</evidence>
<sequence>MNPHSSSPSNTLLWQSLGLGLLALLLFCAGAGHDSAIGFDSRFVLFAKEMLRHGPGFFPTTYGQPYADYSSASTLLVWLFSLPAGQVSSLSAWLPTAIASAVIVSLIYRLLAPYSRTWALLSVALLLLSNTFISETRAVSLDQMLAAVSLAVFYLGYAHDHFGARRHLGWIFLLLVLGFAIRGPIGLVIPTGMLCSYYLLNGQWRRLFGVGFSALLLLVACVGLLLWLAKLSGGQAFVDDVIRMQFMGRMDGSEGSSDVFYYFTSSLGNYALAYPLAILAWIAVLFSRPAEQGPALKLLRLCTAAGLIVMIGLSIPQAKKARYLLPMLPMAAIIAAYPFQASHGRLMAWLRAAIQGIWLLLPGLLIVGLLVLRRKFPEQLDSLTPMLLILGLLQALSLGLLCRRQWRAVGLAYSAVLAVWACYIGVFEPVEHRLYDTRAFSLGAMQLIEADPAPVVLHRMGKDAKAIKFMVNLDRDLQPQFTETPDALAQVPGPAWVILDQSDLASLQGTPLAGLTPALSGRFDKNDFVLLHLPKRGATQP</sequence>
<feature type="transmembrane region" description="Helical" evidence="8">
    <location>
        <begin position="92"/>
        <end position="111"/>
    </location>
</feature>
<evidence type="ECO:0000256" key="1">
    <source>
        <dbReference type="ARBA" id="ARBA00004651"/>
    </source>
</evidence>
<feature type="transmembrane region" description="Helical" evidence="8">
    <location>
        <begin position="352"/>
        <end position="371"/>
    </location>
</feature>
<dbReference type="InterPro" id="IPR038731">
    <property type="entry name" value="RgtA/B/C-like"/>
</dbReference>
<dbReference type="PANTHER" id="PTHR33908:SF3">
    <property type="entry name" value="UNDECAPRENYL PHOSPHATE-ALPHA-4-AMINO-4-DEOXY-L-ARABINOSE ARABINOSYL TRANSFERASE"/>
    <property type="match status" value="1"/>
</dbReference>
<feature type="transmembrane region" description="Helical" evidence="8">
    <location>
        <begin position="408"/>
        <end position="427"/>
    </location>
</feature>
<dbReference type="GO" id="GO:0005886">
    <property type="term" value="C:plasma membrane"/>
    <property type="evidence" value="ECO:0007669"/>
    <property type="project" value="UniProtKB-SubCell"/>
</dbReference>
<evidence type="ECO:0000256" key="5">
    <source>
        <dbReference type="ARBA" id="ARBA00022692"/>
    </source>
</evidence>
<dbReference type="GO" id="GO:0016763">
    <property type="term" value="F:pentosyltransferase activity"/>
    <property type="evidence" value="ECO:0007669"/>
    <property type="project" value="TreeGrafter"/>
</dbReference>
<gene>
    <name evidence="10" type="ORF">C5U62_04980</name>
</gene>
<feature type="domain" description="Glycosyltransferase RgtA/B/C/D-like" evidence="9">
    <location>
        <begin position="77"/>
        <end position="224"/>
    </location>
</feature>
<feature type="transmembrane region" description="Helical" evidence="8">
    <location>
        <begin position="259"/>
        <end position="286"/>
    </location>
</feature>
<keyword evidence="4 10" id="KW-0808">Transferase</keyword>
<dbReference type="AlphaFoldDB" id="A0A2T6GT61"/>
<evidence type="ECO:0000256" key="8">
    <source>
        <dbReference type="SAM" id="Phobius"/>
    </source>
</evidence>
<keyword evidence="5 8" id="KW-0812">Transmembrane</keyword>
<dbReference type="RefSeq" id="WP_108543766.1">
    <property type="nucleotide sequence ID" value="NZ_PYJM01000001.1"/>
</dbReference>
<evidence type="ECO:0000313" key="11">
    <source>
        <dbReference type="Proteomes" id="UP000244178"/>
    </source>
</evidence>
<proteinExistence type="predicted"/>
<feature type="transmembrane region" description="Helical" evidence="8">
    <location>
        <begin position="298"/>
        <end position="315"/>
    </location>
</feature>
<feature type="transmembrane region" description="Helical" evidence="8">
    <location>
        <begin position="207"/>
        <end position="229"/>
    </location>
</feature>